<evidence type="ECO:0000313" key="7">
    <source>
        <dbReference type="EnsemblMetazoa" id="Aqu2.1.20500_001"/>
    </source>
</evidence>
<dbReference type="eggNOG" id="KOG4356">
    <property type="taxonomic scope" value="Eukaryota"/>
</dbReference>
<name>A0A1X7TYU8_AMPQE</name>
<dbReference type="KEGG" id="aqu:100634660"/>
<evidence type="ECO:0000259" key="5">
    <source>
        <dbReference type="Pfam" id="PF08190"/>
    </source>
</evidence>
<dbReference type="Pfam" id="PF08190">
    <property type="entry name" value="PIH1"/>
    <property type="match status" value="1"/>
</dbReference>
<evidence type="ECO:0000256" key="3">
    <source>
        <dbReference type="ARBA" id="ARBA00046233"/>
    </source>
</evidence>
<feature type="domain" description="PIH1 N-terminal" evidence="5">
    <location>
        <begin position="45"/>
        <end position="187"/>
    </location>
</feature>
<dbReference type="PANTHER" id="PTHR22997">
    <property type="entry name" value="PIH1 DOMAIN-CONTAINING PROTEIN 1"/>
    <property type="match status" value="1"/>
</dbReference>
<dbReference type="Proteomes" id="UP000007879">
    <property type="component" value="Unassembled WGS sequence"/>
</dbReference>
<feature type="region of interest" description="Disordered" evidence="4">
    <location>
        <begin position="29"/>
        <end position="50"/>
    </location>
</feature>
<dbReference type="PANTHER" id="PTHR22997:SF0">
    <property type="entry name" value="PIH1 DOMAIN-CONTAINING PROTEIN 1"/>
    <property type="match status" value="1"/>
</dbReference>
<dbReference type="OrthoDB" id="5135119at2759"/>
<comment type="similarity">
    <text evidence="1">Belongs to the PIH1 family.</text>
</comment>
<dbReference type="InterPro" id="IPR041442">
    <property type="entry name" value="PIH1D1/2/3_CS-like"/>
</dbReference>
<evidence type="ECO:0000259" key="6">
    <source>
        <dbReference type="Pfam" id="PF18201"/>
    </source>
</evidence>
<feature type="domain" description="PIH1D1/2/3 CS-like" evidence="6">
    <location>
        <begin position="222"/>
        <end position="298"/>
    </location>
</feature>
<dbReference type="GO" id="GO:1990904">
    <property type="term" value="C:ribonucleoprotein complex"/>
    <property type="evidence" value="ECO:0007669"/>
    <property type="project" value="TreeGrafter"/>
</dbReference>
<dbReference type="GO" id="GO:0006364">
    <property type="term" value="P:rRNA processing"/>
    <property type="evidence" value="ECO:0007669"/>
    <property type="project" value="TreeGrafter"/>
</dbReference>
<protein>
    <recommendedName>
        <fullName evidence="2">PIH1 domain-containing protein 1</fullName>
    </recommendedName>
</protein>
<organism evidence="7">
    <name type="scientific">Amphimedon queenslandica</name>
    <name type="common">Sponge</name>
    <dbReference type="NCBI Taxonomy" id="400682"/>
    <lineage>
        <taxon>Eukaryota</taxon>
        <taxon>Metazoa</taxon>
        <taxon>Porifera</taxon>
        <taxon>Demospongiae</taxon>
        <taxon>Heteroscleromorpha</taxon>
        <taxon>Haplosclerida</taxon>
        <taxon>Niphatidae</taxon>
        <taxon>Amphimedon</taxon>
    </lineage>
</organism>
<dbReference type="OMA" id="KLKNRKC"/>
<evidence type="ECO:0000256" key="4">
    <source>
        <dbReference type="SAM" id="MobiDB-lite"/>
    </source>
</evidence>
<dbReference type="InterPro" id="IPR050734">
    <property type="entry name" value="PIH1/Kintoun_subfamily"/>
</dbReference>
<dbReference type="EnsemblMetazoa" id="Aqu2.1.20500_001">
    <property type="protein sequence ID" value="Aqu2.1.20500_001"/>
    <property type="gene ID" value="Aqu2.1.20500"/>
</dbReference>
<dbReference type="STRING" id="400682.A0A1X7TYU8"/>
<dbReference type="GO" id="GO:0097255">
    <property type="term" value="C:R2TP complex"/>
    <property type="evidence" value="ECO:0007669"/>
    <property type="project" value="TreeGrafter"/>
</dbReference>
<dbReference type="GO" id="GO:0005737">
    <property type="term" value="C:cytoplasm"/>
    <property type="evidence" value="ECO:0007669"/>
    <property type="project" value="TreeGrafter"/>
</dbReference>
<evidence type="ECO:0000256" key="1">
    <source>
        <dbReference type="ARBA" id="ARBA00008511"/>
    </source>
</evidence>
<sequence>MAGKKGNDSLLSLDAKEEGELPEALKRNLLLQQPDTFEKDKTDLSPKQVTPEPGFCVKTKTEKDEKVFINICKSENVPSPKDITDEQLQSILQSGDATHYRVPLSLGEPHIEKDNSNHDCTVYDVIVGSSFYDTIQSRPIMKDFLLTIVLEGLEEKYSLRLCRECKIMKNRKFLGNLPEQNVRKAPKPFIIEMEEEEGKGNSKNKSTAAVSTAPEPEYTIIREPLDGDIPEYLVMEIKLPKVSTSKAISLDVGVDRIEITVRPNLYHLHVDLPFTVESNETVAQFNRDSQILFVTLPVNGIVVENVL</sequence>
<dbReference type="AlphaFoldDB" id="A0A1X7TYU8"/>
<dbReference type="Pfam" id="PF18201">
    <property type="entry name" value="PIH1_CS"/>
    <property type="match status" value="1"/>
</dbReference>
<comment type="function">
    <text evidence="3">Involved in the assembly of C/D box small nucleolar ribonucleoprotein (snoRNP) particles. Recruits the SWI/SNF complex to the core promoter of rRNA genes and enhances pre-rRNA transcription. Mediates interaction of TELO2 with the R2TP complex which is necessary for the stability of MTOR and SMG1. Positively regulates the assembly and activity of the mTORC1 complex.</text>
</comment>
<dbReference type="InterPro" id="IPR012981">
    <property type="entry name" value="PIH1_N"/>
</dbReference>
<dbReference type="GO" id="GO:0000492">
    <property type="term" value="P:box C/D snoRNP assembly"/>
    <property type="evidence" value="ECO:0007669"/>
    <property type="project" value="TreeGrafter"/>
</dbReference>
<gene>
    <name evidence="7" type="primary">100634660</name>
</gene>
<dbReference type="InParanoid" id="A0A1X7TYU8"/>
<reference evidence="7" key="2">
    <citation type="submission" date="2017-05" db="UniProtKB">
        <authorList>
            <consortium name="EnsemblMetazoa"/>
        </authorList>
    </citation>
    <scope>IDENTIFICATION</scope>
</reference>
<proteinExistence type="inferred from homology"/>
<evidence type="ECO:0000313" key="8">
    <source>
        <dbReference type="Proteomes" id="UP000007879"/>
    </source>
</evidence>
<reference evidence="8" key="1">
    <citation type="journal article" date="2010" name="Nature">
        <title>The Amphimedon queenslandica genome and the evolution of animal complexity.</title>
        <authorList>
            <person name="Srivastava M."/>
            <person name="Simakov O."/>
            <person name="Chapman J."/>
            <person name="Fahey B."/>
            <person name="Gauthier M.E."/>
            <person name="Mitros T."/>
            <person name="Richards G.S."/>
            <person name="Conaco C."/>
            <person name="Dacre M."/>
            <person name="Hellsten U."/>
            <person name="Larroux C."/>
            <person name="Putnam N.H."/>
            <person name="Stanke M."/>
            <person name="Adamska M."/>
            <person name="Darling A."/>
            <person name="Degnan S.M."/>
            <person name="Oakley T.H."/>
            <person name="Plachetzki D.C."/>
            <person name="Zhai Y."/>
            <person name="Adamski M."/>
            <person name="Calcino A."/>
            <person name="Cummins S.F."/>
            <person name="Goodstein D.M."/>
            <person name="Harris C."/>
            <person name="Jackson D.J."/>
            <person name="Leys S.P."/>
            <person name="Shu S."/>
            <person name="Woodcroft B.J."/>
            <person name="Vervoort M."/>
            <person name="Kosik K.S."/>
            <person name="Manning G."/>
            <person name="Degnan B.M."/>
            <person name="Rokhsar D.S."/>
        </authorList>
    </citation>
    <scope>NUCLEOTIDE SEQUENCE [LARGE SCALE GENOMIC DNA]</scope>
</reference>
<accession>A0A1X7TYU8</accession>
<dbReference type="EnsemblMetazoa" id="XM_003389414.3">
    <property type="protein sequence ID" value="XP_003389462.1"/>
    <property type="gene ID" value="LOC100634660"/>
</dbReference>
<keyword evidence="8" id="KW-1185">Reference proteome</keyword>
<evidence type="ECO:0000256" key="2">
    <source>
        <dbReference type="ARBA" id="ARBA00040540"/>
    </source>
</evidence>